<keyword evidence="9" id="KW-0407">Ion channel</keyword>
<dbReference type="SUPFAM" id="SSF81340">
    <property type="entry name" value="Clc chloride channel"/>
    <property type="match status" value="1"/>
</dbReference>
<feature type="domain" description="CBS" evidence="12">
    <location>
        <begin position="519"/>
        <end position="577"/>
    </location>
</feature>
<keyword evidence="8" id="KW-0868">Chloride</keyword>
<dbReference type="InterPro" id="IPR050368">
    <property type="entry name" value="ClC-type_chloride_channel"/>
</dbReference>
<dbReference type="InterPro" id="IPR014743">
    <property type="entry name" value="Cl-channel_core"/>
</dbReference>
<feature type="transmembrane region" description="Helical" evidence="11">
    <location>
        <begin position="15"/>
        <end position="34"/>
    </location>
</feature>
<evidence type="ECO:0000256" key="2">
    <source>
        <dbReference type="ARBA" id="ARBA00022448"/>
    </source>
</evidence>
<dbReference type="GO" id="GO:0005254">
    <property type="term" value="F:chloride channel activity"/>
    <property type="evidence" value="ECO:0007669"/>
    <property type="project" value="UniProtKB-KW"/>
</dbReference>
<gene>
    <name evidence="13" type="ORF">TTHT_0976</name>
</gene>
<reference evidence="13 14" key="1">
    <citation type="journal article" date="2012" name="Extremophiles">
        <title>Thermotomaculum hydrothermale gen. nov., sp. nov., a novel heterotrophic thermophile within the phylum Acidobacteria from a deep-sea hydrothermal vent chimney in the Southern Okinawa Trough.</title>
        <authorList>
            <person name="Izumi H."/>
            <person name="Nunoura T."/>
            <person name="Miyazaki M."/>
            <person name="Mino S."/>
            <person name="Toki T."/>
            <person name="Takai K."/>
            <person name="Sako Y."/>
            <person name="Sawabe T."/>
            <person name="Nakagawa S."/>
        </authorList>
    </citation>
    <scope>NUCLEOTIDE SEQUENCE [LARGE SCALE GENOMIC DNA]</scope>
    <source>
        <strain evidence="13 14">AC55</strain>
    </source>
</reference>
<dbReference type="InterPro" id="IPR046342">
    <property type="entry name" value="CBS_dom_sf"/>
</dbReference>
<dbReference type="Proteomes" id="UP000595564">
    <property type="component" value="Chromosome"/>
</dbReference>
<feature type="transmembrane region" description="Helical" evidence="11">
    <location>
        <begin position="135"/>
        <end position="152"/>
    </location>
</feature>
<dbReference type="PANTHER" id="PTHR43427:SF6">
    <property type="entry name" value="CHLORIDE CHANNEL PROTEIN CLC-E"/>
    <property type="match status" value="1"/>
</dbReference>
<proteinExistence type="predicted"/>
<sequence length="587" mass="65034">MKRLLKRFTSSTTTYFLLIAAVVGFLSGVGNFLLVTFTKGAHYLFFTIIGEGLFHISQGGANRFFIILIPVLGSLTLIPVFNILDGIGRGYSFPKFIAEVHLKMGKVNIKRLFAALFASSLCIGSGGSAGREGPIAVIGGAIGSLLSKVLNLKGRRRQILVGCGVAGGIAATFNAPITGVLFAEEIVFMGEMKLNTFSLFVISSVASTTFTRVFLGQESIFKPPAYLFDSVYQLPLYGLLGVFVGMLAAFYKRSFFSIEDYFDAGKIDWKFKLVIGAFLVGLMGFFMPEILSDGYDVIHDLIYFSNEKFTIIFLFFLLVLKIFATDITLGSGGSGGLFAPSLFIGAVLGALCGAIYHQLFPNLIIEPGAYAVVAMGAFLAASTHAPLTAIFLLLELTSNYQVILPIMLASIIGTIVSMAFEQESLDTRYFKKNKIPLEHAKELMFLQSVNVKEILRKDFFSVKRSMTLGELIELIKESPFLSFPVVDEANKVIGMITLNDIKSFMFESELWKLVIVDDIKQEKFYYLTLNDDLSKAQELFDFYDVEELPVVDENMIMQGIITRHDFVNFTRKRFLVEQSHESTISEL</sequence>
<evidence type="ECO:0000256" key="4">
    <source>
        <dbReference type="ARBA" id="ARBA00022989"/>
    </source>
</evidence>
<evidence type="ECO:0000256" key="8">
    <source>
        <dbReference type="ARBA" id="ARBA00023214"/>
    </source>
</evidence>
<feature type="transmembrane region" description="Helical" evidence="11">
    <location>
        <begin position="112"/>
        <end position="129"/>
    </location>
</feature>
<evidence type="ECO:0000256" key="6">
    <source>
        <dbReference type="ARBA" id="ARBA00023136"/>
    </source>
</evidence>
<keyword evidence="7" id="KW-0869">Chloride channel</keyword>
<dbReference type="AlphaFoldDB" id="A0A7R6PMX0"/>
<keyword evidence="5" id="KW-0406">Ion transport</keyword>
<evidence type="ECO:0000256" key="9">
    <source>
        <dbReference type="ARBA" id="ARBA00023303"/>
    </source>
</evidence>
<dbReference type="Pfam" id="PF00654">
    <property type="entry name" value="Voltage_CLC"/>
    <property type="match status" value="1"/>
</dbReference>
<feature type="transmembrane region" description="Helical" evidence="11">
    <location>
        <begin position="271"/>
        <end position="291"/>
    </location>
</feature>
<accession>A0A7R6PMX0</accession>
<evidence type="ECO:0000313" key="13">
    <source>
        <dbReference type="EMBL" id="BBB32528.1"/>
    </source>
</evidence>
<feature type="transmembrane region" description="Helical" evidence="11">
    <location>
        <begin position="337"/>
        <end position="356"/>
    </location>
</feature>
<dbReference type="PRINTS" id="PR00762">
    <property type="entry name" value="CLCHANNEL"/>
</dbReference>
<evidence type="ECO:0000256" key="5">
    <source>
        <dbReference type="ARBA" id="ARBA00023065"/>
    </source>
</evidence>
<dbReference type="SUPFAM" id="SSF54631">
    <property type="entry name" value="CBS-domain pair"/>
    <property type="match status" value="1"/>
</dbReference>
<dbReference type="Gene3D" id="3.10.580.10">
    <property type="entry name" value="CBS-domain"/>
    <property type="match status" value="1"/>
</dbReference>
<dbReference type="PROSITE" id="PS51371">
    <property type="entry name" value="CBS"/>
    <property type="match status" value="2"/>
</dbReference>
<dbReference type="CDD" id="cd00400">
    <property type="entry name" value="Voltage_gated_ClC"/>
    <property type="match status" value="1"/>
</dbReference>
<feature type="domain" description="CBS" evidence="12">
    <location>
        <begin position="455"/>
        <end position="513"/>
    </location>
</feature>
<dbReference type="RefSeq" id="WP_201328878.1">
    <property type="nucleotide sequence ID" value="NZ_AP017470.1"/>
</dbReference>
<keyword evidence="3 11" id="KW-0812">Transmembrane</keyword>
<feature type="transmembrane region" description="Helical" evidence="11">
    <location>
        <begin position="159"/>
        <end position="182"/>
    </location>
</feature>
<feature type="transmembrane region" description="Helical" evidence="11">
    <location>
        <begin position="64"/>
        <end position="84"/>
    </location>
</feature>
<dbReference type="EMBL" id="AP017470">
    <property type="protein sequence ID" value="BBB32528.1"/>
    <property type="molecule type" value="Genomic_DNA"/>
</dbReference>
<dbReference type="SMART" id="SM00116">
    <property type="entry name" value="CBS"/>
    <property type="match status" value="2"/>
</dbReference>
<evidence type="ECO:0000313" key="14">
    <source>
        <dbReference type="Proteomes" id="UP000595564"/>
    </source>
</evidence>
<dbReference type="InterPro" id="IPR001807">
    <property type="entry name" value="ClC"/>
</dbReference>
<dbReference type="PANTHER" id="PTHR43427">
    <property type="entry name" value="CHLORIDE CHANNEL PROTEIN CLC-E"/>
    <property type="match status" value="1"/>
</dbReference>
<evidence type="ECO:0000259" key="12">
    <source>
        <dbReference type="PROSITE" id="PS51371"/>
    </source>
</evidence>
<evidence type="ECO:0000256" key="3">
    <source>
        <dbReference type="ARBA" id="ARBA00022692"/>
    </source>
</evidence>
<feature type="transmembrane region" description="Helical" evidence="11">
    <location>
        <begin position="227"/>
        <end position="251"/>
    </location>
</feature>
<keyword evidence="6 11" id="KW-0472">Membrane</keyword>
<dbReference type="KEGG" id="thyd:TTHT_0976"/>
<keyword evidence="10" id="KW-0129">CBS domain</keyword>
<dbReference type="GO" id="GO:0034707">
    <property type="term" value="C:chloride channel complex"/>
    <property type="evidence" value="ECO:0007669"/>
    <property type="project" value="UniProtKB-KW"/>
</dbReference>
<evidence type="ECO:0000256" key="7">
    <source>
        <dbReference type="ARBA" id="ARBA00023173"/>
    </source>
</evidence>
<keyword evidence="4 11" id="KW-1133">Transmembrane helix</keyword>
<dbReference type="Pfam" id="PF00571">
    <property type="entry name" value="CBS"/>
    <property type="match status" value="2"/>
</dbReference>
<feature type="transmembrane region" description="Helical" evidence="11">
    <location>
        <begin position="400"/>
        <end position="420"/>
    </location>
</feature>
<feature type="transmembrane region" description="Helical" evidence="11">
    <location>
        <begin position="368"/>
        <end position="394"/>
    </location>
</feature>
<keyword evidence="2" id="KW-0813">Transport</keyword>
<evidence type="ECO:0000256" key="1">
    <source>
        <dbReference type="ARBA" id="ARBA00004141"/>
    </source>
</evidence>
<evidence type="ECO:0000256" key="11">
    <source>
        <dbReference type="SAM" id="Phobius"/>
    </source>
</evidence>
<feature type="transmembrane region" description="Helical" evidence="11">
    <location>
        <begin position="311"/>
        <end position="331"/>
    </location>
</feature>
<comment type="subcellular location">
    <subcellularLocation>
        <location evidence="1">Membrane</location>
        <topology evidence="1">Multi-pass membrane protein</topology>
    </subcellularLocation>
</comment>
<protein>
    <submittedName>
        <fullName evidence="13">Chloride channel protein, CIC family</fullName>
    </submittedName>
</protein>
<evidence type="ECO:0000256" key="10">
    <source>
        <dbReference type="PROSITE-ProRule" id="PRU00703"/>
    </source>
</evidence>
<keyword evidence="14" id="KW-1185">Reference proteome</keyword>
<dbReference type="InterPro" id="IPR000644">
    <property type="entry name" value="CBS_dom"/>
</dbReference>
<organism evidence="13 14">
    <name type="scientific">Thermotomaculum hydrothermale</name>
    <dbReference type="NCBI Taxonomy" id="981385"/>
    <lineage>
        <taxon>Bacteria</taxon>
        <taxon>Pseudomonadati</taxon>
        <taxon>Acidobacteriota</taxon>
        <taxon>Holophagae</taxon>
        <taxon>Thermotomaculales</taxon>
        <taxon>Thermotomaculaceae</taxon>
        <taxon>Thermotomaculum</taxon>
    </lineage>
</organism>
<dbReference type="Gene3D" id="1.10.3080.10">
    <property type="entry name" value="Clc chloride channel"/>
    <property type="match status" value="1"/>
</dbReference>
<name>A0A7R6PMX0_9BACT</name>